<keyword evidence="1" id="KW-1133">Transmembrane helix</keyword>
<evidence type="ECO:0000256" key="1">
    <source>
        <dbReference type="SAM" id="Phobius"/>
    </source>
</evidence>
<gene>
    <name evidence="2" type="ORF">H9655_18085</name>
</gene>
<comment type="caution">
    <text evidence="2">The sequence shown here is derived from an EMBL/GenBank/DDBJ whole genome shotgun (WGS) entry which is preliminary data.</text>
</comment>
<organism evidence="2 3">
    <name type="scientific">Cytobacillus stercorigallinarum</name>
    <dbReference type="NCBI Taxonomy" id="2762240"/>
    <lineage>
        <taxon>Bacteria</taxon>
        <taxon>Bacillati</taxon>
        <taxon>Bacillota</taxon>
        <taxon>Bacilli</taxon>
        <taxon>Bacillales</taxon>
        <taxon>Bacillaceae</taxon>
        <taxon>Cytobacillus</taxon>
    </lineage>
</organism>
<reference evidence="2 3" key="1">
    <citation type="submission" date="2020-08" db="EMBL/GenBank/DDBJ databases">
        <title>A Genomic Blueprint of the Chicken Gut Microbiome.</title>
        <authorList>
            <person name="Gilroy R."/>
            <person name="Ravi A."/>
            <person name="Getino M."/>
            <person name="Pursley I."/>
            <person name="Horton D.L."/>
            <person name="Alikhan N.-F."/>
            <person name="Baker D."/>
            <person name="Gharbi K."/>
            <person name="Hall N."/>
            <person name="Watson M."/>
            <person name="Adriaenssens E.M."/>
            <person name="Foster-Nyarko E."/>
            <person name="Jarju S."/>
            <person name="Secka A."/>
            <person name="Antonio M."/>
            <person name="Oren A."/>
            <person name="Chaudhuri R."/>
            <person name="La Ragione R.M."/>
            <person name="Hildebrand F."/>
            <person name="Pallen M.J."/>
        </authorList>
    </citation>
    <scope>NUCLEOTIDE SEQUENCE [LARGE SCALE GENOMIC DNA]</scope>
    <source>
        <strain evidence="2 3">Sa5YUA1</strain>
    </source>
</reference>
<keyword evidence="1" id="KW-0812">Transmembrane</keyword>
<dbReference type="RefSeq" id="WP_155986770.1">
    <property type="nucleotide sequence ID" value="NZ_JACSQT010000010.1"/>
</dbReference>
<evidence type="ECO:0000313" key="3">
    <source>
        <dbReference type="Proteomes" id="UP000657931"/>
    </source>
</evidence>
<accession>A0ABR8QTU4</accession>
<proteinExistence type="predicted"/>
<keyword evidence="1" id="KW-0472">Membrane</keyword>
<protein>
    <submittedName>
        <fullName evidence="2">Uncharacterized protein</fullName>
    </submittedName>
</protein>
<feature type="transmembrane region" description="Helical" evidence="1">
    <location>
        <begin position="33"/>
        <end position="52"/>
    </location>
</feature>
<feature type="transmembrane region" description="Helical" evidence="1">
    <location>
        <begin position="5"/>
        <end position="21"/>
    </location>
</feature>
<keyword evidence="3" id="KW-1185">Reference proteome</keyword>
<sequence length="54" mass="6354">MQRYLIGIVMIICGIILLFMAKGRSFLEIEQSLVIAYSFLVFGVIYIFYKMLRK</sequence>
<name>A0ABR8QTU4_9BACI</name>
<dbReference type="Proteomes" id="UP000657931">
    <property type="component" value="Unassembled WGS sequence"/>
</dbReference>
<evidence type="ECO:0000313" key="2">
    <source>
        <dbReference type="EMBL" id="MBD7938949.1"/>
    </source>
</evidence>
<dbReference type="EMBL" id="JACSQT010000010">
    <property type="protein sequence ID" value="MBD7938949.1"/>
    <property type="molecule type" value="Genomic_DNA"/>
</dbReference>